<sequence length="97" mass="10623">MCAFFLNRFGWTIPFVAGVISLLSGNSFDEAGGLVFVVAVFTGLAVGFVGTSSLLVQSFRFIMKSHQLLNCQPQQFAQTEMQSMADISHDLHAFFPV</sequence>
<gene>
    <name evidence="2" type="ORF">DESAM_10249</name>
</gene>
<keyword evidence="1" id="KW-1133">Transmembrane helix</keyword>
<name>L0R7Q8_9BACT</name>
<protein>
    <submittedName>
        <fullName evidence="2">Uncharacterized protein</fullName>
    </submittedName>
</protein>
<dbReference type="Proteomes" id="UP000010808">
    <property type="component" value="Chromosome"/>
</dbReference>
<keyword evidence="1" id="KW-0472">Membrane</keyword>
<keyword evidence="3" id="KW-1185">Reference proteome</keyword>
<keyword evidence="1" id="KW-0812">Transmembrane</keyword>
<dbReference type="HOGENOM" id="CLU_2342185_0_0_7"/>
<organism evidence="2 3">
    <name type="scientific">Maridesulfovibrio hydrothermalis AM13 = DSM 14728</name>
    <dbReference type="NCBI Taxonomy" id="1121451"/>
    <lineage>
        <taxon>Bacteria</taxon>
        <taxon>Pseudomonadati</taxon>
        <taxon>Thermodesulfobacteriota</taxon>
        <taxon>Desulfovibrionia</taxon>
        <taxon>Desulfovibrionales</taxon>
        <taxon>Desulfovibrionaceae</taxon>
        <taxon>Maridesulfovibrio</taxon>
    </lineage>
</organism>
<evidence type="ECO:0000313" key="3">
    <source>
        <dbReference type="Proteomes" id="UP000010808"/>
    </source>
</evidence>
<feature type="transmembrane region" description="Helical" evidence="1">
    <location>
        <begin position="9"/>
        <end position="28"/>
    </location>
</feature>
<dbReference type="AlphaFoldDB" id="L0R7Q8"/>
<dbReference type="RefSeq" id="WP_015334840.1">
    <property type="nucleotide sequence ID" value="NC_020055.1"/>
</dbReference>
<accession>L0R7Q8</accession>
<dbReference type="STRING" id="1121451.DESAM_10249"/>
<proteinExistence type="predicted"/>
<reference evidence="2 3" key="1">
    <citation type="submission" date="2012-10" db="EMBL/GenBank/DDBJ databases">
        <authorList>
            <person name="Genoscope - CEA"/>
        </authorList>
    </citation>
    <scope>NUCLEOTIDE SEQUENCE [LARGE SCALE GENOMIC DNA]</scope>
    <source>
        <strain evidence="3">AM13 / DSM 14728</strain>
    </source>
</reference>
<evidence type="ECO:0000313" key="2">
    <source>
        <dbReference type="EMBL" id="CCO22230.1"/>
    </source>
</evidence>
<evidence type="ECO:0000256" key="1">
    <source>
        <dbReference type="SAM" id="Phobius"/>
    </source>
</evidence>
<dbReference type="EMBL" id="FO203522">
    <property type="protein sequence ID" value="CCO22230.1"/>
    <property type="molecule type" value="Genomic_DNA"/>
</dbReference>
<dbReference type="KEGG" id="dhy:DESAM_10249"/>
<feature type="transmembrane region" description="Helical" evidence="1">
    <location>
        <begin position="34"/>
        <end position="56"/>
    </location>
</feature>